<dbReference type="EMBL" id="JBJXCW010000004">
    <property type="protein sequence ID" value="MFN0296905.1"/>
    <property type="molecule type" value="Genomic_DNA"/>
</dbReference>
<accession>A0ABW9JR25</accession>
<gene>
    <name evidence="1" type="ORF">ACKVE0_05065</name>
</gene>
<proteinExistence type="predicted"/>
<dbReference type="Proteomes" id="UP001632339">
    <property type="component" value="Unassembled WGS sequence"/>
</dbReference>
<name>A0ABW9JR25_9GAMM</name>
<organism evidence="1 2">
    <name type="scientific">Acinetobacter albensis</name>
    <dbReference type="NCBI Taxonomy" id="1673609"/>
    <lineage>
        <taxon>Bacteria</taxon>
        <taxon>Pseudomonadati</taxon>
        <taxon>Pseudomonadota</taxon>
        <taxon>Gammaproteobacteria</taxon>
        <taxon>Moraxellales</taxon>
        <taxon>Moraxellaceae</taxon>
        <taxon>Acinetobacter</taxon>
    </lineage>
</organism>
<protein>
    <submittedName>
        <fullName evidence="1">Uncharacterized protein</fullName>
    </submittedName>
</protein>
<keyword evidence="2" id="KW-1185">Reference proteome</keyword>
<comment type="caution">
    <text evidence="1">The sequence shown here is derived from an EMBL/GenBank/DDBJ whole genome shotgun (WGS) entry which is preliminary data.</text>
</comment>
<evidence type="ECO:0000313" key="2">
    <source>
        <dbReference type="Proteomes" id="UP001632339"/>
    </source>
</evidence>
<sequence>MLRYAVSIGLCERDVSQNLKVEF</sequence>
<evidence type="ECO:0000313" key="1">
    <source>
        <dbReference type="EMBL" id="MFN0296905.1"/>
    </source>
</evidence>
<reference evidence="1 2" key="1">
    <citation type="submission" date="2024-12" db="EMBL/GenBank/DDBJ databases">
        <title>C001-4G Acinetobacter sp. assembled genome.</title>
        <authorList>
            <person name="D'Arcy K."/>
            <person name="Kingdon A.D.H."/>
            <person name="Breen A."/>
            <person name="Mckeown C."/>
            <person name="Allman E."/>
            <person name="Sharma P."/>
            <person name="Mcleman A."/>
            <person name="Roberts A.P."/>
        </authorList>
    </citation>
    <scope>NUCLEOTIDE SEQUENCE [LARGE SCALE GENOMIC DNA]</scope>
    <source>
        <strain evidence="1 2">C1-4G</strain>
    </source>
</reference>
<dbReference type="RefSeq" id="WP_409139908.1">
    <property type="nucleotide sequence ID" value="NZ_JBJXCW010000004.1"/>
</dbReference>